<keyword evidence="1" id="KW-0732">Signal</keyword>
<dbReference type="EMBL" id="JAAIVB010000012">
    <property type="protein sequence ID" value="NEX60379.1"/>
    <property type="molecule type" value="Genomic_DNA"/>
</dbReference>
<feature type="domain" description="PRC-barrel" evidence="2">
    <location>
        <begin position="64"/>
        <end position="131"/>
    </location>
</feature>
<dbReference type="InterPro" id="IPR027275">
    <property type="entry name" value="PRC-brl_dom"/>
</dbReference>
<dbReference type="Gene3D" id="2.30.30.240">
    <property type="entry name" value="PRC-barrel domain"/>
    <property type="match status" value="1"/>
</dbReference>
<dbReference type="InterPro" id="IPR011033">
    <property type="entry name" value="PRC_barrel-like_sf"/>
</dbReference>
<dbReference type="SUPFAM" id="SSF50346">
    <property type="entry name" value="PRC-barrel domain"/>
    <property type="match status" value="1"/>
</dbReference>
<dbReference type="Proteomes" id="UP000482155">
    <property type="component" value="Unassembled WGS sequence"/>
</dbReference>
<protein>
    <submittedName>
        <fullName evidence="3">PRC-barrel domain containing protein</fullName>
    </submittedName>
</protein>
<organism evidence="3 4">
    <name type="scientific">Noviherbaspirillum galbum</name>
    <dbReference type="NCBI Taxonomy" id="2709383"/>
    <lineage>
        <taxon>Bacteria</taxon>
        <taxon>Pseudomonadati</taxon>
        <taxon>Pseudomonadota</taxon>
        <taxon>Betaproteobacteria</taxon>
        <taxon>Burkholderiales</taxon>
        <taxon>Oxalobacteraceae</taxon>
        <taxon>Noviherbaspirillum</taxon>
    </lineage>
</organism>
<sequence length="191" mass="19855">MGGTEERDRRRVRGGAGRAASAVRVARGALAAWAMALACPPGMAAADLKPGAGPDVQAPSLTRSSRMIGMAVRDLDGRKVGDLRDIVLDARRGEIAYAVINFGGVLGVGAKYHAVPWQALKRSENGRWLILAAERDAIANAPSFDRGRWPDMSRPAWAAAIDAYWRDVVAGAGARPAPGGSAGQSGGQGGK</sequence>
<evidence type="ECO:0000259" key="2">
    <source>
        <dbReference type="Pfam" id="PF05239"/>
    </source>
</evidence>
<dbReference type="PANTHER" id="PTHR36505:SF1">
    <property type="entry name" value="BLR1072 PROTEIN"/>
    <property type="match status" value="1"/>
</dbReference>
<dbReference type="Pfam" id="PF05239">
    <property type="entry name" value="PRC"/>
    <property type="match status" value="1"/>
</dbReference>
<dbReference type="PANTHER" id="PTHR36505">
    <property type="entry name" value="BLR1072 PROTEIN"/>
    <property type="match status" value="1"/>
</dbReference>
<gene>
    <name evidence="3" type="ORF">G3574_04755</name>
</gene>
<dbReference type="AlphaFoldDB" id="A0A6B3SRV1"/>
<reference evidence="3 4" key="1">
    <citation type="submission" date="2020-02" db="EMBL/GenBank/DDBJ databases">
        <authorList>
            <person name="Kim M.K."/>
        </authorList>
    </citation>
    <scope>NUCLEOTIDE SEQUENCE [LARGE SCALE GENOMIC DNA]</scope>
    <source>
        <strain evidence="3 4">17J57-3</strain>
    </source>
</reference>
<accession>A0A6B3SRV1</accession>
<keyword evidence="4" id="KW-1185">Reference proteome</keyword>
<proteinExistence type="predicted"/>
<name>A0A6B3SRV1_9BURK</name>
<dbReference type="RefSeq" id="WP_163960866.1">
    <property type="nucleotide sequence ID" value="NZ_JAAIVB010000012.1"/>
</dbReference>
<feature type="signal peptide" evidence="1">
    <location>
        <begin position="1"/>
        <end position="44"/>
    </location>
</feature>
<feature type="chain" id="PRO_5025558781" evidence="1">
    <location>
        <begin position="45"/>
        <end position="191"/>
    </location>
</feature>
<evidence type="ECO:0000313" key="3">
    <source>
        <dbReference type="EMBL" id="NEX60379.1"/>
    </source>
</evidence>
<comment type="caution">
    <text evidence="3">The sequence shown here is derived from an EMBL/GenBank/DDBJ whole genome shotgun (WGS) entry which is preliminary data.</text>
</comment>
<evidence type="ECO:0000256" key="1">
    <source>
        <dbReference type="SAM" id="SignalP"/>
    </source>
</evidence>
<evidence type="ECO:0000313" key="4">
    <source>
        <dbReference type="Proteomes" id="UP000482155"/>
    </source>
</evidence>